<evidence type="ECO:0000259" key="2">
    <source>
        <dbReference type="Pfam" id="PF13556"/>
    </source>
</evidence>
<dbReference type="RefSeq" id="WP_079409037.1">
    <property type="nucleotide sequence ID" value="NZ_MBTG01000001.1"/>
</dbReference>
<feature type="domain" description="PucR C-terminal helix-turn-helix" evidence="2">
    <location>
        <begin position="470"/>
        <end position="526"/>
    </location>
</feature>
<dbReference type="OrthoDB" id="143422at2"/>
<evidence type="ECO:0000259" key="1">
    <source>
        <dbReference type="Pfam" id="PF07905"/>
    </source>
</evidence>
<feature type="domain" description="Purine catabolism PurC-like" evidence="1">
    <location>
        <begin position="12"/>
        <end position="129"/>
    </location>
</feature>
<dbReference type="InterPro" id="IPR012914">
    <property type="entry name" value="PucR_dom"/>
</dbReference>
<accession>A0A1V4HSZ9</accession>
<proteinExistence type="predicted"/>
<dbReference type="InterPro" id="IPR051448">
    <property type="entry name" value="CdaR-like_regulators"/>
</dbReference>
<dbReference type="InterPro" id="IPR025736">
    <property type="entry name" value="PucR_C-HTH_dom"/>
</dbReference>
<evidence type="ECO:0000313" key="3">
    <source>
        <dbReference type="EMBL" id="OPH62040.1"/>
    </source>
</evidence>
<evidence type="ECO:0000313" key="4">
    <source>
        <dbReference type="Proteomes" id="UP000190626"/>
    </source>
</evidence>
<organism evidence="3 4">
    <name type="scientific">Paenibacillus ferrarius</name>
    <dbReference type="NCBI Taxonomy" id="1469647"/>
    <lineage>
        <taxon>Bacteria</taxon>
        <taxon>Bacillati</taxon>
        <taxon>Bacillota</taxon>
        <taxon>Bacilli</taxon>
        <taxon>Bacillales</taxon>
        <taxon>Paenibacillaceae</taxon>
        <taxon>Paenibacillus</taxon>
    </lineage>
</organism>
<dbReference type="Pfam" id="PF07905">
    <property type="entry name" value="PucR"/>
    <property type="match status" value="1"/>
</dbReference>
<dbReference type="PANTHER" id="PTHR33744:SF1">
    <property type="entry name" value="DNA-BINDING TRANSCRIPTIONAL ACTIVATOR ADER"/>
    <property type="match status" value="1"/>
</dbReference>
<protein>
    <submittedName>
        <fullName evidence="3">CdaR family transcriptional regulator</fullName>
    </submittedName>
</protein>
<dbReference type="PANTHER" id="PTHR33744">
    <property type="entry name" value="CARBOHYDRATE DIACID REGULATOR"/>
    <property type="match status" value="1"/>
</dbReference>
<dbReference type="InterPro" id="IPR042070">
    <property type="entry name" value="PucR_C-HTH_sf"/>
</dbReference>
<gene>
    <name evidence="3" type="ORF">BC351_02035</name>
</gene>
<name>A0A1V4HSZ9_9BACL</name>
<keyword evidence="4" id="KW-1185">Reference proteome</keyword>
<sequence length="539" mass="62003">MVQTLLQLTVRDILQRPLFHKAEAIANEEALNRTVRWVHIMEVPQVGHLLNGNELILHTGIGWHDDEELSISFLQQLIDSGASGLCIELGTYTKQPIERMKALAQRESFPLIFFHEEVRYIDITQDLHAYFIHQHHKMVSELESLSTQLNQLLLSGKGLHPLLTFLHQTTQSQVAFFPSGEPAQFVPPMPTTQAAAFYEKWICGELFQLPDIQKKLAHRPIIALERLFADLLLYGEQELSEYQVLALDRFATAIAQEMMRTRYLEEKTRHKQDLWIADWLSGKHTPLEIREYLLALKPTMKLNQFIVCVFDSLTGRSAFKEQETHLLQKQMVARALFESEGFHLMPTVINDLLVFVLIDQFSAAPFQDRIARAIQRLQKTEIHQETTVYSYIYGIGKAISDPLRAQESFESAKETIAIQRDIGVLAKPFYHELHVYKILIKMKQSGALEAFIDDYIGSLLTYDQEKSSPLLKTLKVYLALSGSKQETAKALFIVRQTLYHRLDKIAVLLGDDYMQPHKRMAIELALYGYEYLHGPELTD</sequence>
<reference evidence="4" key="1">
    <citation type="submission" date="2016-07" db="EMBL/GenBank/DDBJ databases">
        <authorList>
            <person name="Florea S."/>
            <person name="Webb J.S."/>
            <person name="Jaromczyk J."/>
            <person name="Schardl C.L."/>
        </authorList>
    </citation>
    <scope>NUCLEOTIDE SEQUENCE [LARGE SCALE GENOMIC DNA]</scope>
    <source>
        <strain evidence="4">CY1</strain>
    </source>
</reference>
<dbReference type="Pfam" id="PF13556">
    <property type="entry name" value="HTH_30"/>
    <property type="match status" value="1"/>
</dbReference>
<dbReference type="Gene3D" id="1.10.10.2840">
    <property type="entry name" value="PucR C-terminal helix-turn-helix domain"/>
    <property type="match status" value="1"/>
</dbReference>
<dbReference type="Proteomes" id="UP000190626">
    <property type="component" value="Unassembled WGS sequence"/>
</dbReference>
<dbReference type="EMBL" id="MBTG01000001">
    <property type="protein sequence ID" value="OPH62040.1"/>
    <property type="molecule type" value="Genomic_DNA"/>
</dbReference>
<dbReference type="STRING" id="1469647.BC351_02035"/>
<comment type="caution">
    <text evidence="3">The sequence shown here is derived from an EMBL/GenBank/DDBJ whole genome shotgun (WGS) entry which is preliminary data.</text>
</comment>
<dbReference type="AlphaFoldDB" id="A0A1V4HSZ9"/>